<feature type="compositionally biased region" description="Basic and acidic residues" evidence="1">
    <location>
        <begin position="561"/>
        <end position="575"/>
    </location>
</feature>
<protein>
    <submittedName>
        <fullName evidence="2">CotS family spore coat protein</fullName>
    </submittedName>
</protein>
<evidence type="ECO:0000313" key="2">
    <source>
        <dbReference type="EMBL" id="QRG68886.1"/>
    </source>
</evidence>
<proteinExistence type="predicted"/>
<evidence type="ECO:0000256" key="1">
    <source>
        <dbReference type="SAM" id="MobiDB-lite"/>
    </source>
</evidence>
<feature type="compositionally biased region" description="Basic residues" evidence="1">
    <location>
        <begin position="931"/>
        <end position="942"/>
    </location>
</feature>
<feature type="compositionally biased region" description="Polar residues" evidence="1">
    <location>
        <begin position="891"/>
        <end position="917"/>
    </location>
</feature>
<feature type="compositionally biased region" description="Basic and acidic residues" evidence="1">
    <location>
        <begin position="879"/>
        <end position="890"/>
    </location>
</feature>
<evidence type="ECO:0000313" key="3">
    <source>
        <dbReference type="Proteomes" id="UP000596248"/>
    </source>
</evidence>
<keyword evidence="2" id="KW-0167">Capsid protein</keyword>
<dbReference type="InterPro" id="IPR047175">
    <property type="entry name" value="CotS-like"/>
</dbReference>
<feature type="compositionally biased region" description="Basic and acidic residues" evidence="1">
    <location>
        <begin position="721"/>
        <end position="790"/>
    </location>
</feature>
<dbReference type="InterPro" id="IPR011009">
    <property type="entry name" value="Kinase-like_dom_sf"/>
</dbReference>
<dbReference type="SUPFAM" id="SSF56112">
    <property type="entry name" value="Protein kinase-like (PK-like)"/>
    <property type="match status" value="1"/>
</dbReference>
<feature type="compositionally biased region" description="Basic and acidic residues" evidence="1">
    <location>
        <begin position="683"/>
        <end position="711"/>
    </location>
</feature>
<feature type="compositionally biased region" description="Basic and acidic residues" evidence="1">
    <location>
        <begin position="801"/>
        <end position="872"/>
    </location>
</feature>
<feature type="compositionally biased region" description="Low complexity" evidence="1">
    <location>
        <begin position="985"/>
        <end position="1000"/>
    </location>
</feature>
<dbReference type="EMBL" id="CP069127">
    <property type="protein sequence ID" value="QRG68886.1"/>
    <property type="molecule type" value="Genomic_DNA"/>
</dbReference>
<feature type="compositionally biased region" description="Polar residues" evidence="1">
    <location>
        <begin position="1007"/>
        <end position="1018"/>
    </location>
</feature>
<accession>A0ABX7FU56</accession>
<sequence length="1053" mass="115864">MEQYLITPWDTRTGSEPAPLDWDLTVPPEVDAIAEQVIKQYDMTVTSRTLITSKPDKGGAIWRIETNKGPRSLKLLHRNPERSLFSVGLQEYVVRQGARVPALIPAIDGKLFVEMGGKLWIVTDWIDLTPATKVDLIGAQELCYGLGEFHRHTKGYVPPSGAKNSSRLYRWPHYYQKIAKKIGWMREIAKAYPDTVASPSILSVVNQYQQQAVEALNRLQASAYPRMVGMGEPHWGLVHQDYGWSNGQNGPGGLWVIDLDGVSYDLPFRDLRKLITSTMDDMGVWDLTWMRGMIDAYHQANPLDAESYEVLLIDMAVPNEFYKHLKEMFFDPPVFLNTEAEAILQRVVATDQSKAQALAELAADMGKYKASNYEQLAAAVEAQRVPSESSKWEETSWVLQPQKTAASEGLPVSEEEQITEMVGVEILPQPAAEESAPVVYAEESAPVAYAEESTPVAYAEESTPVVYAEESAPVVYAEESAPVVYAEESAPVVYAEESTSVVYAEESMSLFDSGASEEAKAVKVEFESPPKEAKPVTEKASVSKKSTEKVRVKKKQTQSAADERTPVVDASKSKVDAGASDTKARTEKTVAKSSEKEANTVKVEFKSPSKEAKPVSRESAVSKEKSTEKVRVQKKQTQSAADERTPVVDASKSKVDSGASDKKARTEKTVAKSSGKEANTGKAEFESSPKEAKPVSKESSVSKEKRTEKVRVQKKKTQSAADERTPVVDASKSKVDSRASDTKTRKEKIEAKSSGKEDKEVKVESNRRSKEAKPVSRESSVSKEKSTEKVRVKKKQTQSVADERTSIVDARKSKADSGASDKKTRKEKIEAKSSGKESNAEKAENKKPSQEARLAKETRLAKEDRSTNDKSASRKAKSVSKDPKSNEKGRTTTGRTNQEATHAMENSLTGTRRTPSQIVIDIAPYLARRTSANRKAVRKKTASVRSSSASKKTTTLARVRQQAQKKRKLTSSKVTSLQQRRANRASQGNKSSAKKAAANGTKRTAVVGNQTRKTASSNIKHRYTKVAAPSKKMNKQAANKPSAKKGVKSRGVR</sequence>
<feature type="compositionally biased region" description="Basic and acidic residues" evidence="1">
    <location>
        <begin position="525"/>
        <end position="537"/>
    </location>
</feature>
<dbReference type="Gene3D" id="3.90.1200.10">
    <property type="match status" value="1"/>
</dbReference>
<dbReference type="NCBIfam" id="TIGR02906">
    <property type="entry name" value="spore_CotS"/>
    <property type="match status" value="1"/>
</dbReference>
<dbReference type="PANTHER" id="PTHR39179">
    <property type="entry name" value="SPORE COAT PROTEIN I"/>
    <property type="match status" value="1"/>
</dbReference>
<reference evidence="2 3" key="1">
    <citation type="submission" date="2021-01" db="EMBL/GenBank/DDBJ databases">
        <title>Identification of strong promoters based on the transcriptome of Brevibacillus choshinensis.</title>
        <authorList>
            <person name="Yao D."/>
            <person name="Zhang K."/>
            <person name="Wu J."/>
        </authorList>
    </citation>
    <scope>NUCLEOTIDE SEQUENCE [LARGE SCALE GENOMIC DNA]</scope>
    <source>
        <strain evidence="2 3">HPD31-SP3</strain>
    </source>
</reference>
<feature type="compositionally biased region" description="Basic residues" evidence="1">
    <location>
        <begin position="1042"/>
        <end position="1053"/>
    </location>
</feature>
<feature type="compositionally biased region" description="Polar residues" evidence="1">
    <location>
        <begin position="971"/>
        <end position="980"/>
    </location>
</feature>
<dbReference type="PANTHER" id="PTHR39179:SF1">
    <property type="entry name" value="SPORE COAT PROTEIN I"/>
    <property type="match status" value="1"/>
</dbReference>
<feature type="compositionally biased region" description="Low complexity" evidence="1">
    <location>
        <begin position="943"/>
        <end position="955"/>
    </location>
</feature>
<dbReference type="Proteomes" id="UP000596248">
    <property type="component" value="Chromosome"/>
</dbReference>
<gene>
    <name evidence="2" type="ORF">JNE38_07000</name>
</gene>
<feature type="compositionally biased region" description="Basic and acidic residues" evidence="1">
    <location>
        <begin position="641"/>
        <end position="670"/>
    </location>
</feature>
<keyword evidence="3" id="KW-1185">Reference proteome</keyword>
<feature type="compositionally biased region" description="Basic and acidic residues" evidence="1">
    <location>
        <begin position="582"/>
        <end position="631"/>
    </location>
</feature>
<organism evidence="2 3">
    <name type="scientific">Brevibacillus choshinensis</name>
    <dbReference type="NCBI Taxonomy" id="54911"/>
    <lineage>
        <taxon>Bacteria</taxon>
        <taxon>Bacillati</taxon>
        <taxon>Bacillota</taxon>
        <taxon>Bacilli</taxon>
        <taxon>Bacillales</taxon>
        <taxon>Paenibacillaceae</taxon>
        <taxon>Brevibacillus</taxon>
    </lineage>
</organism>
<dbReference type="InterPro" id="IPR014255">
    <property type="entry name" value="Spore_coat_CotS"/>
</dbReference>
<keyword evidence="2" id="KW-0946">Virion</keyword>
<name>A0ABX7FU56_BRECH</name>
<dbReference type="Gene3D" id="3.30.200.20">
    <property type="entry name" value="Phosphorylase Kinase, domain 1"/>
    <property type="match status" value="1"/>
</dbReference>
<feature type="region of interest" description="Disordered" evidence="1">
    <location>
        <begin position="525"/>
        <end position="1053"/>
    </location>
</feature>